<evidence type="ECO:0000259" key="2">
    <source>
        <dbReference type="PROSITE" id="PS51485"/>
    </source>
</evidence>
<feature type="transmembrane region" description="Helical" evidence="1">
    <location>
        <begin position="6"/>
        <end position="26"/>
    </location>
</feature>
<dbReference type="InterPro" id="IPR003245">
    <property type="entry name" value="Phytocyanin_dom"/>
</dbReference>
<dbReference type="STRING" id="93759.A0A1R3JD80"/>
<keyword evidence="1" id="KW-1133">Transmembrane helix</keyword>
<name>A0A1R3JD80_9ROSI</name>
<dbReference type="PANTHER" id="PTHR33021:SF179">
    <property type="entry name" value="OS09G0541100 PROTEIN"/>
    <property type="match status" value="1"/>
</dbReference>
<evidence type="ECO:0000256" key="1">
    <source>
        <dbReference type="SAM" id="Phobius"/>
    </source>
</evidence>
<evidence type="ECO:0000313" key="3">
    <source>
        <dbReference type="EMBL" id="OMO92727.1"/>
    </source>
</evidence>
<dbReference type="InterPro" id="IPR039391">
    <property type="entry name" value="Phytocyanin-like"/>
</dbReference>
<evidence type="ECO:0000313" key="4">
    <source>
        <dbReference type="Proteomes" id="UP000187203"/>
    </source>
</evidence>
<keyword evidence="4" id="KW-1185">Reference proteome</keyword>
<dbReference type="FunFam" id="2.60.40.420:FF:000074">
    <property type="entry name" value="Blue copper binding protein-like"/>
    <property type="match status" value="1"/>
</dbReference>
<dbReference type="GO" id="GO:0005886">
    <property type="term" value="C:plasma membrane"/>
    <property type="evidence" value="ECO:0007669"/>
    <property type="project" value="TreeGrafter"/>
</dbReference>
<dbReference type="Gene3D" id="2.60.40.420">
    <property type="entry name" value="Cupredoxins - blue copper proteins"/>
    <property type="match status" value="1"/>
</dbReference>
<dbReference type="PROSITE" id="PS51485">
    <property type="entry name" value="PHYTOCYANIN"/>
    <property type="match status" value="1"/>
</dbReference>
<reference evidence="4" key="1">
    <citation type="submission" date="2013-09" db="EMBL/GenBank/DDBJ databases">
        <title>Corchorus olitorius genome sequencing.</title>
        <authorList>
            <person name="Alam M."/>
            <person name="Haque M.S."/>
            <person name="Islam M.S."/>
            <person name="Emdad E.M."/>
            <person name="Islam M.M."/>
            <person name="Ahmed B."/>
            <person name="Halim A."/>
            <person name="Hossen Q.M.M."/>
            <person name="Hossain M.Z."/>
            <person name="Ahmed R."/>
            <person name="Khan M.M."/>
            <person name="Islam R."/>
            <person name="Rashid M.M."/>
            <person name="Khan S.A."/>
            <person name="Rahman M.S."/>
            <person name="Alam M."/>
            <person name="Yahiya A.S."/>
            <person name="Khan M.S."/>
            <person name="Azam M.S."/>
            <person name="Haque T."/>
            <person name="Lashkar M.Z.H."/>
            <person name="Akhand A.I."/>
            <person name="Morshed G."/>
            <person name="Roy S."/>
            <person name="Uddin K.S."/>
            <person name="Rabeya T."/>
            <person name="Hossain A.S."/>
            <person name="Chowdhury A."/>
            <person name="Snigdha A.R."/>
            <person name="Mortoza M.S."/>
            <person name="Matin S.A."/>
            <person name="Hoque S.M.E."/>
            <person name="Islam M.K."/>
            <person name="Roy D.K."/>
            <person name="Haider R."/>
            <person name="Moosa M.M."/>
            <person name="Elias S.M."/>
            <person name="Hasan A.M."/>
            <person name="Jahan S."/>
            <person name="Shafiuddin M."/>
            <person name="Mahmood N."/>
            <person name="Shommy N.S."/>
        </authorList>
    </citation>
    <scope>NUCLEOTIDE SEQUENCE [LARGE SCALE GENOMIC DNA]</scope>
    <source>
        <strain evidence="4">cv. O-4</strain>
    </source>
</reference>
<accession>A0A1R3JD80</accession>
<organism evidence="3 4">
    <name type="scientific">Corchorus olitorius</name>
    <dbReference type="NCBI Taxonomy" id="93759"/>
    <lineage>
        <taxon>Eukaryota</taxon>
        <taxon>Viridiplantae</taxon>
        <taxon>Streptophyta</taxon>
        <taxon>Embryophyta</taxon>
        <taxon>Tracheophyta</taxon>
        <taxon>Spermatophyta</taxon>
        <taxon>Magnoliopsida</taxon>
        <taxon>eudicotyledons</taxon>
        <taxon>Gunneridae</taxon>
        <taxon>Pentapetalae</taxon>
        <taxon>rosids</taxon>
        <taxon>malvids</taxon>
        <taxon>Malvales</taxon>
        <taxon>Malvaceae</taxon>
        <taxon>Grewioideae</taxon>
        <taxon>Apeibeae</taxon>
        <taxon>Corchorus</taxon>
    </lineage>
</organism>
<protein>
    <submittedName>
        <fullName evidence="3">Plastocyanin-like protein</fullName>
    </submittedName>
</protein>
<keyword evidence="1" id="KW-0812">Transmembrane</keyword>
<dbReference type="Proteomes" id="UP000187203">
    <property type="component" value="Unassembled WGS sequence"/>
</dbReference>
<comment type="caution">
    <text evidence="3">The sequence shown here is derived from an EMBL/GenBank/DDBJ whole genome shotgun (WGS) entry which is preliminary data.</text>
</comment>
<dbReference type="PANTHER" id="PTHR33021">
    <property type="entry name" value="BLUE COPPER PROTEIN"/>
    <property type="match status" value="1"/>
</dbReference>
<dbReference type="GO" id="GO:0009055">
    <property type="term" value="F:electron transfer activity"/>
    <property type="evidence" value="ECO:0007669"/>
    <property type="project" value="InterPro"/>
</dbReference>
<dbReference type="Pfam" id="PF02298">
    <property type="entry name" value="Cu_bind_like"/>
    <property type="match status" value="1"/>
</dbReference>
<keyword evidence="1" id="KW-0472">Membrane</keyword>
<dbReference type="EMBL" id="AWUE01016332">
    <property type="protein sequence ID" value="OMO92727.1"/>
    <property type="molecule type" value="Genomic_DNA"/>
</dbReference>
<proteinExistence type="predicted"/>
<sequence length="176" mass="19722">MEDKNISRYGSIFPIIIIVICLLSLLKVAKSEVYTVGDEDEWNSETDYASWSQKYNFSLGDVLEFKYTKGQHNALEVTEATYRSCDTSSGVIAKYESGDDRVELNESKKYWFVCDVDGHCLGGMRFGIDVKAVNTSITNLGPTPSPPANSANNYAFERWSLSLYLFASGILLNMFC</sequence>
<dbReference type="InterPro" id="IPR008972">
    <property type="entry name" value="Cupredoxin"/>
</dbReference>
<feature type="domain" description="Phytocyanin" evidence="2">
    <location>
        <begin position="32"/>
        <end position="132"/>
    </location>
</feature>
<dbReference type="AlphaFoldDB" id="A0A1R3JD80"/>
<dbReference type="OrthoDB" id="1921208at2759"/>
<dbReference type="CDD" id="cd04216">
    <property type="entry name" value="Phytocyanin"/>
    <property type="match status" value="1"/>
</dbReference>
<gene>
    <name evidence="3" type="ORF">COLO4_17356</name>
</gene>
<dbReference type="SUPFAM" id="SSF49503">
    <property type="entry name" value="Cupredoxins"/>
    <property type="match status" value="1"/>
</dbReference>